<reference evidence="1" key="1">
    <citation type="submission" date="2013-05" db="EMBL/GenBank/DDBJ databases">
        <authorList>
            <person name="Harkins D.M."/>
            <person name="Durkin A.S."/>
            <person name="Brinkac L.M."/>
            <person name="Haft D.H."/>
            <person name="Selengut J.D."/>
            <person name="Sanka R."/>
            <person name="DePew J."/>
            <person name="Purushe J."/>
            <person name="Hartskeerl R.A."/>
            <person name="Ahmed A."/>
            <person name="van der Linden H."/>
            <person name="Goris M.G.A."/>
            <person name="Vinetz J.M."/>
            <person name="Sutton G.G."/>
            <person name="Nierman W.C."/>
            <person name="Fouts D.E."/>
        </authorList>
    </citation>
    <scope>NUCLEOTIDE SEQUENCE [LARGE SCALE GENOMIC DNA]</scope>
    <source>
        <strain evidence="1">5399</strain>
    </source>
</reference>
<name>T0EXC5_9LEPT</name>
<comment type="caution">
    <text evidence="1">The sequence shown here is derived from an EMBL/GenBank/DDBJ whole genome shotgun (WGS) entry which is preliminary data.</text>
</comment>
<dbReference type="EMBL" id="AHMO02000011">
    <property type="protein sequence ID" value="EQA43520.1"/>
    <property type="molecule type" value="Genomic_DNA"/>
</dbReference>
<evidence type="ECO:0000313" key="1">
    <source>
        <dbReference type="EMBL" id="EQA43520.1"/>
    </source>
</evidence>
<dbReference type="Proteomes" id="UP000015454">
    <property type="component" value="Unassembled WGS sequence"/>
</dbReference>
<gene>
    <name evidence="1" type="ORF">LEP1GSC050_1689</name>
</gene>
<accession>T0EXC5</accession>
<keyword evidence="2" id="KW-1185">Reference proteome</keyword>
<sequence length="76" mass="8776">MTASHYLSEGITERYSTFRIDSTAPIGTGIKRCPIRSNRTYFPFLFTIRFLYSEGVKPVSRLKTSLNVDLERKPDE</sequence>
<organism evidence="1 2">
    <name type="scientific">Leptospira broomii serovar Hurstbridge str. 5399</name>
    <dbReference type="NCBI Taxonomy" id="1049789"/>
    <lineage>
        <taxon>Bacteria</taxon>
        <taxon>Pseudomonadati</taxon>
        <taxon>Spirochaetota</taxon>
        <taxon>Spirochaetia</taxon>
        <taxon>Leptospirales</taxon>
        <taxon>Leptospiraceae</taxon>
        <taxon>Leptospira</taxon>
    </lineage>
</organism>
<dbReference type="AlphaFoldDB" id="T0EXC5"/>
<proteinExistence type="predicted"/>
<evidence type="ECO:0000313" key="2">
    <source>
        <dbReference type="Proteomes" id="UP000015454"/>
    </source>
</evidence>
<protein>
    <submittedName>
        <fullName evidence="1">Uncharacterized protein</fullName>
    </submittedName>
</protein>